<evidence type="ECO:0000313" key="11">
    <source>
        <dbReference type="EMBL" id="KAJ8305468.1"/>
    </source>
</evidence>
<evidence type="ECO:0000256" key="8">
    <source>
        <dbReference type="ARBA" id="ARBA00023228"/>
    </source>
</evidence>
<feature type="transmembrane region" description="Helical" evidence="10">
    <location>
        <begin position="172"/>
        <end position="194"/>
    </location>
</feature>
<evidence type="ECO:0000256" key="5">
    <source>
        <dbReference type="ARBA" id="ARBA00022692"/>
    </source>
</evidence>
<comment type="subcellular location">
    <subcellularLocation>
        <location evidence="1">Lysosome membrane</location>
        <topology evidence="1">Multi-pass membrane protein</topology>
    </subcellularLocation>
</comment>
<keyword evidence="3" id="KW-0813">Transport</keyword>
<evidence type="ECO:0000256" key="7">
    <source>
        <dbReference type="ARBA" id="ARBA00023136"/>
    </source>
</evidence>
<keyword evidence="9" id="KW-0170">Cobalt</keyword>
<protein>
    <recommendedName>
        <fullName evidence="13">Lysosomal cobalamin transporter</fullName>
    </recommendedName>
</protein>
<feature type="transmembrane region" description="Helical" evidence="10">
    <location>
        <begin position="285"/>
        <end position="304"/>
    </location>
</feature>
<evidence type="ECO:0000256" key="3">
    <source>
        <dbReference type="ARBA" id="ARBA00022448"/>
    </source>
</evidence>
<evidence type="ECO:0000256" key="1">
    <source>
        <dbReference type="ARBA" id="ARBA00004155"/>
    </source>
</evidence>
<keyword evidence="8" id="KW-0458">Lysosome</keyword>
<keyword evidence="4" id="KW-0846">Cobalamin</keyword>
<dbReference type="Pfam" id="PF04791">
    <property type="entry name" value="LMBR1"/>
    <property type="match status" value="1"/>
</dbReference>
<keyword evidence="5 10" id="KW-0812">Transmembrane</keyword>
<proteinExistence type="inferred from homology"/>
<gene>
    <name evidence="11" type="ORF">KUTeg_016013</name>
</gene>
<feature type="transmembrane region" description="Helical" evidence="10">
    <location>
        <begin position="42"/>
        <end position="60"/>
    </location>
</feature>
<dbReference type="InterPro" id="IPR050854">
    <property type="entry name" value="LMBD1_LysCbl_Transport"/>
</dbReference>
<feature type="transmembrane region" description="Helical" evidence="10">
    <location>
        <begin position="458"/>
        <end position="479"/>
    </location>
</feature>
<name>A0ABQ9EJM3_TEGGR</name>
<evidence type="ECO:0000256" key="9">
    <source>
        <dbReference type="ARBA" id="ARBA00023285"/>
    </source>
</evidence>
<organism evidence="11 12">
    <name type="scientific">Tegillarca granosa</name>
    <name type="common">Malaysian cockle</name>
    <name type="synonym">Anadara granosa</name>
    <dbReference type="NCBI Taxonomy" id="220873"/>
    <lineage>
        <taxon>Eukaryota</taxon>
        <taxon>Metazoa</taxon>
        <taxon>Spiralia</taxon>
        <taxon>Lophotrochozoa</taxon>
        <taxon>Mollusca</taxon>
        <taxon>Bivalvia</taxon>
        <taxon>Autobranchia</taxon>
        <taxon>Pteriomorphia</taxon>
        <taxon>Arcoida</taxon>
        <taxon>Arcoidea</taxon>
        <taxon>Arcidae</taxon>
        <taxon>Tegillarca</taxon>
    </lineage>
</organism>
<reference evidence="11 12" key="1">
    <citation type="submission" date="2022-12" db="EMBL/GenBank/DDBJ databases">
        <title>Chromosome-level genome of Tegillarca granosa.</title>
        <authorList>
            <person name="Kim J."/>
        </authorList>
    </citation>
    <scope>NUCLEOTIDE SEQUENCE [LARGE SCALE GENOMIC DNA]</scope>
    <source>
        <strain evidence="11">Teg-2019</strain>
        <tissue evidence="11">Adductor muscle</tissue>
    </source>
</reference>
<dbReference type="InterPro" id="IPR006876">
    <property type="entry name" value="LMBR1-like_membr_prot"/>
</dbReference>
<comment type="caution">
    <text evidence="11">The sequence shown here is derived from an EMBL/GenBank/DDBJ whole genome shotgun (WGS) entry which is preliminary data.</text>
</comment>
<comment type="similarity">
    <text evidence="2">Belongs to the LIMR family. LMBRD1 subfamily.</text>
</comment>
<accession>A0ABQ9EJM3</accession>
<dbReference type="EMBL" id="JARBDR010000813">
    <property type="protein sequence ID" value="KAJ8305468.1"/>
    <property type="molecule type" value="Genomic_DNA"/>
</dbReference>
<feature type="transmembrane region" description="Helical" evidence="10">
    <location>
        <begin position="123"/>
        <end position="141"/>
    </location>
</feature>
<evidence type="ECO:0000313" key="12">
    <source>
        <dbReference type="Proteomes" id="UP001217089"/>
    </source>
</evidence>
<evidence type="ECO:0000256" key="6">
    <source>
        <dbReference type="ARBA" id="ARBA00022989"/>
    </source>
</evidence>
<dbReference type="PANTHER" id="PTHR16130:SF2">
    <property type="entry name" value="LYSOSOMAL COBALAMIN TRANSPORT ESCORT PROTEIN LMBD1"/>
    <property type="match status" value="1"/>
</dbReference>
<evidence type="ECO:0000256" key="4">
    <source>
        <dbReference type="ARBA" id="ARBA00022628"/>
    </source>
</evidence>
<sequence length="505" mass="57803">MAIPSTVLAAGWIPFVIVLVLVLLFSTVYIKYFMSKYDSTVSSTLSSIVALSVTLFTTALVPDWANDSGTRQSMESSVSIAYYTLYGLISFCLFILLPFVYFFYEEKDEETSNKARCCSAFKFTLVFLILAAVLFLIGAFVPKKSIPKTNSTEWEKVKSLFSDLASNDGEDALSFIISVLSLIGMLALMTYTAYGMSAFPMGLIKGHSSAKKERMSVQSQRSEVRDRISRIKDKYSGRNMSSRNRERVQDLEESERLMERREQHLTSKETSCLQKCLLIFRPFEVVFGVVFFLVTLLIFVSLLLTNIDKAIPGHSLGYKYGYALPHRTLPNPVDMVLVFCQEVFPLDYIMFSALVVYLVFCSISGVRNIGIWFFWLRMYKIRPRRTRPQGILMMCMILMFIMLAVNIIIYELTPQYSTFGSQQYLKCTTESSSDDCVMTRMTLLLTRFFYKMWFFGAAYYWATWAFLGFMLIGFIVAVVKKRKSSIDGEVDEDDFDESDEELIQA</sequence>
<feature type="transmembrane region" description="Helical" evidence="10">
    <location>
        <begin position="12"/>
        <end position="30"/>
    </location>
</feature>
<keyword evidence="12" id="KW-1185">Reference proteome</keyword>
<evidence type="ECO:0000256" key="10">
    <source>
        <dbReference type="SAM" id="Phobius"/>
    </source>
</evidence>
<evidence type="ECO:0008006" key="13">
    <source>
        <dbReference type="Google" id="ProtNLM"/>
    </source>
</evidence>
<feature type="transmembrane region" description="Helical" evidence="10">
    <location>
        <begin position="80"/>
        <end position="103"/>
    </location>
</feature>
<dbReference type="PANTHER" id="PTHR16130">
    <property type="entry name" value="LYSOSOMAL COBALAMIN TRANSPORTER-RELATED"/>
    <property type="match status" value="1"/>
</dbReference>
<keyword evidence="7 10" id="KW-0472">Membrane</keyword>
<keyword evidence="6 10" id="KW-1133">Transmembrane helix</keyword>
<evidence type="ECO:0000256" key="2">
    <source>
        <dbReference type="ARBA" id="ARBA00009901"/>
    </source>
</evidence>
<feature type="transmembrane region" description="Helical" evidence="10">
    <location>
        <begin position="348"/>
        <end position="370"/>
    </location>
</feature>
<feature type="transmembrane region" description="Helical" evidence="10">
    <location>
        <begin position="391"/>
        <end position="410"/>
    </location>
</feature>
<dbReference type="Proteomes" id="UP001217089">
    <property type="component" value="Unassembled WGS sequence"/>
</dbReference>